<evidence type="ECO:0000256" key="5">
    <source>
        <dbReference type="SAM" id="Phobius"/>
    </source>
</evidence>
<accession>A0AAN8R9W0</accession>
<keyword evidence="2 5" id="KW-0812">Transmembrane</keyword>
<dbReference type="InterPro" id="IPR007568">
    <property type="entry name" value="RTA1"/>
</dbReference>
<evidence type="ECO:0000256" key="3">
    <source>
        <dbReference type="ARBA" id="ARBA00022989"/>
    </source>
</evidence>
<dbReference type="PANTHER" id="PTHR31465">
    <property type="entry name" value="PROTEIN RTA1-RELATED"/>
    <property type="match status" value="1"/>
</dbReference>
<feature type="transmembrane region" description="Helical" evidence="5">
    <location>
        <begin position="87"/>
        <end position="110"/>
    </location>
</feature>
<comment type="caution">
    <text evidence="6">The sequence shown here is derived from an EMBL/GenBank/DDBJ whole genome shotgun (WGS) entry which is preliminary data.</text>
</comment>
<sequence>MAVLKPFRGGTYYLWKYLPNVGAAVVFCLLFLATTGIQCWQIWKTKKTRFCIPFAIGGFCQFVGYAARASAYNKTDRLMPFCIQNTFILIAPVFYAASVYMTLGRTIIATGCERYSLIKPTLLTKIFVTGDVVTLAVQAGAAGMMVVSSVAKAGQWIVVVGLILQVLMFASFAATAFLFHRKMRANGAQIPWFNWSRVLWVLYAISALILIRSIFRVIEFVEGQDGYLLGHEWTLYIFDSLPMFAVMVMWSYWFPSDITASKVGEAQPLDTFKA</sequence>
<keyword evidence="4 5" id="KW-0472">Membrane</keyword>
<gene>
    <name evidence="6" type="ORF">TWF718_010229</name>
</gene>
<evidence type="ECO:0000313" key="7">
    <source>
        <dbReference type="Proteomes" id="UP001313282"/>
    </source>
</evidence>
<dbReference type="AlphaFoldDB" id="A0AAN8R9W0"/>
<evidence type="ECO:0000313" key="6">
    <source>
        <dbReference type="EMBL" id="KAK6334783.1"/>
    </source>
</evidence>
<feature type="transmembrane region" description="Helical" evidence="5">
    <location>
        <begin position="235"/>
        <end position="254"/>
    </location>
</feature>
<name>A0AAN8R9W0_9PEZI</name>
<dbReference type="GO" id="GO:0016020">
    <property type="term" value="C:membrane"/>
    <property type="evidence" value="ECO:0007669"/>
    <property type="project" value="UniProtKB-SubCell"/>
</dbReference>
<dbReference type="EMBL" id="JAVHNR010000008">
    <property type="protein sequence ID" value="KAK6334783.1"/>
    <property type="molecule type" value="Genomic_DNA"/>
</dbReference>
<feature type="transmembrane region" description="Helical" evidence="5">
    <location>
        <begin position="122"/>
        <end position="147"/>
    </location>
</feature>
<evidence type="ECO:0000256" key="4">
    <source>
        <dbReference type="ARBA" id="ARBA00023136"/>
    </source>
</evidence>
<feature type="transmembrane region" description="Helical" evidence="5">
    <location>
        <begin position="198"/>
        <end position="215"/>
    </location>
</feature>
<dbReference type="Pfam" id="PF04479">
    <property type="entry name" value="RTA1"/>
    <property type="match status" value="1"/>
</dbReference>
<dbReference type="PANTHER" id="PTHR31465:SF27">
    <property type="entry name" value="DOMAIN PROTEIN, PUTATIVE (AFU_ORTHOLOGUE AFUA_3G01030)-RELATED"/>
    <property type="match status" value="1"/>
</dbReference>
<keyword evidence="3 5" id="KW-1133">Transmembrane helix</keyword>
<evidence type="ECO:0000256" key="1">
    <source>
        <dbReference type="ARBA" id="ARBA00004141"/>
    </source>
</evidence>
<protein>
    <submittedName>
        <fullName evidence="6">Uncharacterized protein</fullName>
    </submittedName>
</protein>
<feature type="transmembrane region" description="Helical" evidence="5">
    <location>
        <begin position="153"/>
        <end position="178"/>
    </location>
</feature>
<evidence type="ECO:0000256" key="2">
    <source>
        <dbReference type="ARBA" id="ARBA00022692"/>
    </source>
</evidence>
<dbReference type="Proteomes" id="UP001313282">
    <property type="component" value="Unassembled WGS sequence"/>
</dbReference>
<comment type="subcellular location">
    <subcellularLocation>
        <location evidence="1">Membrane</location>
        <topology evidence="1">Multi-pass membrane protein</topology>
    </subcellularLocation>
</comment>
<proteinExistence type="predicted"/>
<reference evidence="6 7" key="1">
    <citation type="submission" date="2019-10" db="EMBL/GenBank/DDBJ databases">
        <authorList>
            <person name="Palmer J.M."/>
        </authorList>
    </citation>
    <scope>NUCLEOTIDE SEQUENCE [LARGE SCALE GENOMIC DNA]</scope>
    <source>
        <strain evidence="6 7">TWF718</strain>
    </source>
</reference>
<keyword evidence="7" id="KW-1185">Reference proteome</keyword>
<feature type="transmembrane region" description="Helical" evidence="5">
    <location>
        <begin position="20"/>
        <end position="43"/>
    </location>
</feature>
<feature type="transmembrane region" description="Helical" evidence="5">
    <location>
        <begin position="50"/>
        <end position="67"/>
    </location>
</feature>
<organism evidence="6 7">
    <name type="scientific">Orbilia javanica</name>
    <dbReference type="NCBI Taxonomy" id="47235"/>
    <lineage>
        <taxon>Eukaryota</taxon>
        <taxon>Fungi</taxon>
        <taxon>Dikarya</taxon>
        <taxon>Ascomycota</taxon>
        <taxon>Pezizomycotina</taxon>
        <taxon>Orbiliomycetes</taxon>
        <taxon>Orbiliales</taxon>
        <taxon>Orbiliaceae</taxon>
        <taxon>Orbilia</taxon>
    </lineage>
</organism>